<keyword evidence="2" id="KW-1185">Reference proteome</keyword>
<dbReference type="Proteomes" id="UP001140087">
    <property type="component" value="Unassembled WGS sequence"/>
</dbReference>
<gene>
    <name evidence="1" type="primary">LYRM2</name>
    <name evidence="1" type="ORF">H4R21_005273</name>
</gene>
<name>A0ACC1KU74_9FUNG</name>
<comment type="caution">
    <text evidence="1">The sequence shown here is derived from an EMBL/GenBank/DDBJ whole genome shotgun (WGS) entry which is preliminary data.</text>
</comment>
<evidence type="ECO:0000313" key="1">
    <source>
        <dbReference type="EMBL" id="KAJ2795034.1"/>
    </source>
</evidence>
<reference evidence="1" key="1">
    <citation type="submission" date="2022-07" db="EMBL/GenBank/DDBJ databases">
        <title>Phylogenomic reconstructions and comparative analyses of Kickxellomycotina fungi.</title>
        <authorList>
            <person name="Reynolds N.K."/>
            <person name="Stajich J.E."/>
            <person name="Barry K."/>
            <person name="Grigoriev I.V."/>
            <person name="Crous P."/>
            <person name="Smith M.E."/>
        </authorList>
    </citation>
    <scope>NUCLEOTIDE SEQUENCE</scope>
    <source>
        <strain evidence="1">BCRC 34780</strain>
    </source>
</reference>
<evidence type="ECO:0000313" key="2">
    <source>
        <dbReference type="Proteomes" id="UP001140087"/>
    </source>
</evidence>
<feature type="non-terminal residue" evidence="1">
    <location>
        <position position="102"/>
    </location>
</feature>
<accession>A0ACC1KU74</accession>
<organism evidence="1 2">
    <name type="scientific">Coemansia helicoidea</name>
    <dbReference type="NCBI Taxonomy" id="1286919"/>
    <lineage>
        <taxon>Eukaryota</taxon>
        <taxon>Fungi</taxon>
        <taxon>Fungi incertae sedis</taxon>
        <taxon>Zoopagomycota</taxon>
        <taxon>Kickxellomycotina</taxon>
        <taxon>Kickxellomycetes</taxon>
        <taxon>Kickxellales</taxon>
        <taxon>Kickxellaceae</taxon>
        <taxon>Coemansia</taxon>
    </lineage>
</organism>
<sequence length="102" mass="11656">MHCGAVYQLLCSRTSGRALSRASASAAPPPLSFQQFLQRGKVLTMYRRFMRLAKRVPDKAARRETRDWVRSGFERHRGETDPARIDVFLAQASRQYKELDAG</sequence>
<dbReference type="EMBL" id="JANBUN010002299">
    <property type="protein sequence ID" value="KAJ2795034.1"/>
    <property type="molecule type" value="Genomic_DNA"/>
</dbReference>
<proteinExistence type="predicted"/>
<protein>
    <submittedName>
        <fullName evidence="1">LYR motif-containing protein 2</fullName>
    </submittedName>
</protein>